<keyword evidence="7" id="KW-1278">Translocase</keyword>
<reference evidence="12 13" key="1">
    <citation type="submission" date="2023-07" db="EMBL/GenBank/DDBJ databases">
        <title>Sequencing the genomes of 1000 actinobacteria strains.</title>
        <authorList>
            <person name="Klenk H.-P."/>
        </authorList>
    </citation>
    <scope>NUCLEOTIDE SEQUENCE [LARGE SCALE GENOMIC DNA]</scope>
    <source>
        <strain evidence="12 13">DSM 19515</strain>
    </source>
</reference>
<evidence type="ECO:0000256" key="10">
    <source>
        <dbReference type="ARBA" id="ARBA00023136"/>
    </source>
</evidence>
<keyword evidence="8" id="KW-0408">Iron</keyword>
<keyword evidence="6 12" id="KW-0067">ATP-binding</keyword>
<keyword evidence="5" id="KW-0547">Nucleotide-binding</keyword>
<accession>A0ABT9PKV5</accession>
<evidence type="ECO:0000313" key="13">
    <source>
        <dbReference type="Proteomes" id="UP001230145"/>
    </source>
</evidence>
<comment type="caution">
    <text evidence="12">The sequence shown here is derived from an EMBL/GenBank/DDBJ whole genome shotgun (WGS) entry which is preliminary data.</text>
</comment>
<dbReference type="SMART" id="SM00382">
    <property type="entry name" value="AAA"/>
    <property type="match status" value="1"/>
</dbReference>
<dbReference type="PROSITE" id="PS00211">
    <property type="entry name" value="ABC_TRANSPORTER_1"/>
    <property type="match status" value="1"/>
</dbReference>
<keyword evidence="2" id="KW-1003">Cell membrane</keyword>
<dbReference type="InterPro" id="IPR017871">
    <property type="entry name" value="ABC_transporter-like_CS"/>
</dbReference>
<dbReference type="Gene3D" id="3.40.50.300">
    <property type="entry name" value="P-loop containing nucleotide triphosphate hydrolases"/>
    <property type="match status" value="1"/>
</dbReference>
<dbReference type="GO" id="GO:0005524">
    <property type="term" value="F:ATP binding"/>
    <property type="evidence" value="ECO:0007669"/>
    <property type="project" value="UniProtKB-KW"/>
</dbReference>
<dbReference type="Proteomes" id="UP001230145">
    <property type="component" value="Unassembled WGS sequence"/>
</dbReference>
<dbReference type="InterPro" id="IPR050093">
    <property type="entry name" value="ABC_SmlMolc_Importer"/>
</dbReference>
<keyword evidence="3" id="KW-0410">Iron transport</keyword>
<evidence type="ECO:0000256" key="4">
    <source>
        <dbReference type="ARBA" id="ARBA00022519"/>
    </source>
</evidence>
<feature type="domain" description="ABC transporter" evidence="11">
    <location>
        <begin position="2"/>
        <end position="233"/>
    </location>
</feature>
<organism evidence="12 13">
    <name type="scientific">Trueperella abortisuis</name>
    <dbReference type="NCBI Taxonomy" id="445930"/>
    <lineage>
        <taxon>Bacteria</taxon>
        <taxon>Bacillati</taxon>
        <taxon>Actinomycetota</taxon>
        <taxon>Actinomycetes</taxon>
        <taxon>Actinomycetales</taxon>
        <taxon>Actinomycetaceae</taxon>
        <taxon>Trueperella</taxon>
    </lineage>
</organism>
<dbReference type="EMBL" id="JAUSQL010000001">
    <property type="protein sequence ID" value="MDP9833352.1"/>
    <property type="molecule type" value="Genomic_DNA"/>
</dbReference>
<keyword evidence="4" id="KW-0997">Cell inner membrane</keyword>
<dbReference type="CDD" id="cd03259">
    <property type="entry name" value="ABC_Carb_Solutes_like"/>
    <property type="match status" value="1"/>
</dbReference>
<evidence type="ECO:0000313" key="12">
    <source>
        <dbReference type="EMBL" id="MDP9833352.1"/>
    </source>
</evidence>
<keyword evidence="9" id="KW-0406">Ion transport</keyword>
<keyword evidence="13" id="KW-1185">Reference proteome</keyword>
<keyword evidence="1" id="KW-0813">Transport</keyword>
<evidence type="ECO:0000256" key="2">
    <source>
        <dbReference type="ARBA" id="ARBA00022475"/>
    </source>
</evidence>
<evidence type="ECO:0000256" key="9">
    <source>
        <dbReference type="ARBA" id="ARBA00023065"/>
    </source>
</evidence>
<dbReference type="PANTHER" id="PTHR42781:SF5">
    <property type="entry name" value="PUTRESCINE TRANSPORT ATP-BINDING PROTEIN POTG"/>
    <property type="match status" value="1"/>
</dbReference>
<evidence type="ECO:0000256" key="5">
    <source>
        <dbReference type="ARBA" id="ARBA00022741"/>
    </source>
</evidence>
<dbReference type="InterPro" id="IPR003593">
    <property type="entry name" value="AAA+_ATPase"/>
</dbReference>
<gene>
    <name evidence="12" type="ORF">J2S45_002031</name>
</gene>
<dbReference type="RefSeq" id="WP_307635337.1">
    <property type="nucleotide sequence ID" value="NZ_JAUSQL010000001.1"/>
</dbReference>
<sequence length="234" mass="24959">MLNVENVDLSYDQPPVHAVKGVSFTVQTGQILALLGESGSGKSSLLRAVAGLEPATGRVILGERDLTGVPVHLRNIGMVFQDGQLFPHRSVEGNIGYGLEAAKVAKAERKKRVAELLELVGLAGYGSRPISTLSGGQAQRVALARSLAPRPDLILLDEPLSALDRILRTRLSSQLRQVLAGVGATAIYVTHDREEALNVADRIGVMDAGRLVQVGTAEELRAYPASDTVRRLIS</sequence>
<dbReference type="PANTHER" id="PTHR42781">
    <property type="entry name" value="SPERMIDINE/PUTRESCINE IMPORT ATP-BINDING PROTEIN POTA"/>
    <property type="match status" value="1"/>
</dbReference>
<dbReference type="SUPFAM" id="SSF52540">
    <property type="entry name" value="P-loop containing nucleoside triphosphate hydrolases"/>
    <property type="match status" value="1"/>
</dbReference>
<dbReference type="PROSITE" id="PS50893">
    <property type="entry name" value="ABC_TRANSPORTER_2"/>
    <property type="match status" value="1"/>
</dbReference>
<proteinExistence type="predicted"/>
<evidence type="ECO:0000259" key="11">
    <source>
        <dbReference type="PROSITE" id="PS50893"/>
    </source>
</evidence>
<protein>
    <submittedName>
        <fullName evidence="12">Thiamine transport system ATP-binding protein</fullName>
    </submittedName>
</protein>
<evidence type="ECO:0000256" key="8">
    <source>
        <dbReference type="ARBA" id="ARBA00023004"/>
    </source>
</evidence>
<evidence type="ECO:0000256" key="7">
    <source>
        <dbReference type="ARBA" id="ARBA00022967"/>
    </source>
</evidence>
<dbReference type="InterPro" id="IPR003439">
    <property type="entry name" value="ABC_transporter-like_ATP-bd"/>
</dbReference>
<dbReference type="InterPro" id="IPR027417">
    <property type="entry name" value="P-loop_NTPase"/>
</dbReference>
<dbReference type="Pfam" id="PF00005">
    <property type="entry name" value="ABC_tran"/>
    <property type="match status" value="1"/>
</dbReference>
<keyword evidence="10" id="KW-0472">Membrane</keyword>
<evidence type="ECO:0000256" key="1">
    <source>
        <dbReference type="ARBA" id="ARBA00022448"/>
    </source>
</evidence>
<evidence type="ECO:0000256" key="3">
    <source>
        <dbReference type="ARBA" id="ARBA00022496"/>
    </source>
</evidence>
<evidence type="ECO:0000256" key="6">
    <source>
        <dbReference type="ARBA" id="ARBA00022840"/>
    </source>
</evidence>
<dbReference type="InterPro" id="IPR015853">
    <property type="entry name" value="ABC_transpr_FbpC"/>
</dbReference>
<name>A0ABT9PKV5_9ACTO</name>